<dbReference type="PANTHER" id="PTHR11533:SF301">
    <property type="entry name" value="AMINOPEPTIDASE"/>
    <property type="match status" value="1"/>
</dbReference>
<sequence>MFLSAHYDLTVKVYLPSYINFPHENDFTFEGEVTMSLEILEPVDKIVLNMKDILINKEKSYLVDQNNDRISVEKVVPLEKSEKVEISPTKPLDKGKYVNLTLVYTGLISKKLKGLYQTSYSDSDGTKKVAAVTHMEPTYARYLVPCFDEPEYKATWKVTVIHPKGTTAISNGMEEKEETSGDWITTRFEETPKMSSYLLTVFISEFDFISGRTKKDVMFRIWTKKEAKHMAQYALNAGIKCLDYYENLFNIPYPLKKEGNSNPIHSTKAI</sequence>
<dbReference type="GO" id="GO:0006508">
    <property type="term" value="P:proteolysis"/>
    <property type="evidence" value="ECO:0007669"/>
    <property type="project" value="InterPro"/>
</dbReference>
<organism evidence="2 3">
    <name type="scientific">Oesophagostomum dentatum</name>
    <name type="common">Nodular worm</name>
    <dbReference type="NCBI Taxonomy" id="61180"/>
    <lineage>
        <taxon>Eukaryota</taxon>
        <taxon>Metazoa</taxon>
        <taxon>Ecdysozoa</taxon>
        <taxon>Nematoda</taxon>
        <taxon>Chromadorea</taxon>
        <taxon>Rhabditida</taxon>
        <taxon>Rhabditina</taxon>
        <taxon>Rhabditomorpha</taxon>
        <taxon>Strongyloidea</taxon>
        <taxon>Strongylidae</taxon>
        <taxon>Oesophagostomum</taxon>
    </lineage>
</organism>
<dbReference type="PANTHER" id="PTHR11533">
    <property type="entry name" value="PROTEASE M1 ZINC METALLOPROTEASE"/>
    <property type="match status" value="1"/>
</dbReference>
<reference evidence="2 3" key="1">
    <citation type="submission" date="2014-03" db="EMBL/GenBank/DDBJ databases">
        <title>Draft genome of the hookworm Oesophagostomum dentatum.</title>
        <authorList>
            <person name="Mitreva M."/>
        </authorList>
    </citation>
    <scope>NUCLEOTIDE SEQUENCE [LARGE SCALE GENOMIC DNA]</scope>
    <source>
        <strain evidence="2 3">OD-Hann</strain>
    </source>
</reference>
<dbReference type="GO" id="GO:0005615">
    <property type="term" value="C:extracellular space"/>
    <property type="evidence" value="ECO:0007669"/>
    <property type="project" value="TreeGrafter"/>
</dbReference>
<keyword evidence="3" id="KW-1185">Reference proteome</keyword>
<evidence type="ECO:0000259" key="1">
    <source>
        <dbReference type="Pfam" id="PF17900"/>
    </source>
</evidence>
<dbReference type="Pfam" id="PF17900">
    <property type="entry name" value="Peptidase_M1_N"/>
    <property type="match status" value="1"/>
</dbReference>
<dbReference type="AlphaFoldDB" id="A0A0B1SF97"/>
<proteinExistence type="predicted"/>
<name>A0A0B1SF97_OESDE</name>
<dbReference type="PRINTS" id="PR00756">
    <property type="entry name" value="ALADIPTASE"/>
</dbReference>
<dbReference type="GO" id="GO:0005737">
    <property type="term" value="C:cytoplasm"/>
    <property type="evidence" value="ECO:0007669"/>
    <property type="project" value="TreeGrafter"/>
</dbReference>
<dbReference type="Gene3D" id="3.30.2010.30">
    <property type="match status" value="1"/>
</dbReference>
<evidence type="ECO:0000313" key="2">
    <source>
        <dbReference type="EMBL" id="KHJ83998.1"/>
    </source>
</evidence>
<dbReference type="GO" id="GO:0043171">
    <property type="term" value="P:peptide catabolic process"/>
    <property type="evidence" value="ECO:0007669"/>
    <property type="project" value="TreeGrafter"/>
</dbReference>
<accession>A0A0B1SF97</accession>
<dbReference type="Proteomes" id="UP000053660">
    <property type="component" value="Unassembled WGS sequence"/>
</dbReference>
<dbReference type="GO" id="GO:0070006">
    <property type="term" value="F:metalloaminopeptidase activity"/>
    <property type="evidence" value="ECO:0007669"/>
    <property type="project" value="TreeGrafter"/>
</dbReference>
<dbReference type="OrthoDB" id="5786529at2759"/>
<protein>
    <submittedName>
        <fullName evidence="2">Peptidase family M1</fullName>
    </submittedName>
</protein>
<feature type="domain" description="Aminopeptidase N-like N-terminal" evidence="1">
    <location>
        <begin position="5"/>
        <end position="198"/>
    </location>
</feature>
<dbReference type="SUPFAM" id="SSF55486">
    <property type="entry name" value="Metalloproteases ('zincins'), catalytic domain"/>
    <property type="match status" value="1"/>
</dbReference>
<dbReference type="GO" id="GO:0016020">
    <property type="term" value="C:membrane"/>
    <property type="evidence" value="ECO:0007669"/>
    <property type="project" value="TreeGrafter"/>
</dbReference>
<dbReference type="FunFam" id="2.60.40.1730:FF:000013">
    <property type="entry name" value="Aminopeptidase"/>
    <property type="match status" value="1"/>
</dbReference>
<dbReference type="InterPro" id="IPR045357">
    <property type="entry name" value="Aminopeptidase_N-like_N"/>
</dbReference>
<dbReference type="InterPro" id="IPR042097">
    <property type="entry name" value="Aminopeptidase_N-like_N_sf"/>
</dbReference>
<dbReference type="InterPro" id="IPR034016">
    <property type="entry name" value="M1_APN-typ"/>
</dbReference>
<dbReference type="EMBL" id="KN570687">
    <property type="protein sequence ID" value="KHJ83998.1"/>
    <property type="molecule type" value="Genomic_DNA"/>
</dbReference>
<dbReference type="GO" id="GO:0008270">
    <property type="term" value="F:zinc ion binding"/>
    <property type="evidence" value="ECO:0007669"/>
    <property type="project" value="TreeGrafter"/>
</dbReference>
<dbReference type="SUPFAM" id="SSF63737">
    <property type="entry name" value="Leukotriene A4 hydrolase N-terminal domain"/>
    <property type="match status" value="1"/>
</dbReference>
<dbReference type="GO" id="GO:0042277">
    <property type="term" value="F:peptide binding"/>
    <property type="evidence" value="ECO:0007669"/>
    <property type="project" value="TreeGrafter"/>
</dbReference>
<dbReference type="InterPro" id="IPR050344">
    <property type="entry name" value="Peptidase_M1_aminopeptidases"/>
</dbReference>
<dbReference type="InterPro" id="IPR001930">
    <property type="entry name" value="Peptidase_M1"/>
</dbReference>
<evidence type="ECO:0000313" key="3">
    <source>
        <dbReference type="Proteomes" id="UP000053660"/>
    </source>
</evidence>
<gene>
    <name evidence="2" type="ORF">OESDEN_16292</name>
</gene>
<dbReference type="CDD" id="cd09601">
    <property type="entry name" value="M1_APN-Q_like"/>
    <property type="match status" value="1"/>
</dbReference>
<dbReference type="Gene3D" id="2.60.40.1730">
    <property type="entry name" value="tricorn interacting facor f3 domain"/>
    <property type="match status" value="1"/>
</dbReference>